<dbReference type="GO" id="GO:0015074">
    <property type="term" value="P:DNA integration"/>
    <property type="evidence" value="ECO:0007669"/>
    <property type="project" value="InterPro"/>
</dbReference>
<keyword evidence="1" id="KW-0233">DNA recombination</keyword>
<dbReference type="HOGENOM" id="CLU_006669_2_0_1"/>
<evidence type="ECO:0000313" key="3">
    <source>
        <dbReference type="EMBL" id="EFZ11815.1"/>
    </source>
</evidence>
<reference evidence="3" key="1">
    <citation type="journal article" date="2011" name="Proc. Natl. Acad. Sci. U.S.A.">
        <title>The genome of the fire ant Solenopsis invicta.</title>
        <authorList>
            <person name="Wurm Y."/>
            <person name="Wang J."/>
            <person name="Riba-Grognuz O."/>
            <person name="Corona M."/>
            <person name="Nygaard S."/>
            <person name="Hunt B.G."/>
            <person name="Ingram K.K."/>
            <person name="Falquet L."/>
            <person name="Nipitwattanaphon M."/>
            <person name="Gotzek D."/>
            <person name="Dijkstra M.B."/>
            <person name="Oettler J."/>
            <person name="Comtesse F."/>
            <person name="Shih C.J."/>
            <person name="Wu W.J."/>
            <person name="Yang C.C."/>
            <person name="Thomas J."/>
            <person name="Beaudoing E."/>
            <person name="Pradervand S."/>
            <person name="Flegel V."/>
            <person name="Cook E.D."/>
            <person name="Fabbretti R."/>
            <person name="Stockinger H."/>
            <person name="Long L."/>
            <person name="Farmerie W.G."/>
            <person name="Oakey J."/>
            <person name="Boomsma J.J."/>
            <person name="Pamilo P."/>
            <person name="Yi S.V."/>
            <person name="Heinze J."/>
            <person name="Goodisman M.A."/>
            <person name="Farinelli L."/>
            <person name="Harshman K."/>
            <person name="Hulo N."/>
            <person name="Cerutti L."/>
            <person name="Xenarios I."/>
            <person name="Shoemaker D."/>
            <person name="Keller L."/>
        </authorList>
    </citation>
    <scope>NUCLEOTIDE SEQUENCE [LARGE SCALE GENOMIC DNA]</scope>
</reference>
<feature type="non-terminal residue" evidence="3">
    <location>
        <position position="645"/>
    </location>
</feature>
<protein>
    <submittedName>
        <fullName evidence="3">Uncharacterized protein</fullName>
    </submittedName>
</protein>
<feature type="compositionally biased region" description="Polar residues" evidence="2">
    <location>
        <begin position="629"/>
        <end position="645"/>
    </location>
</feature>
<feature type="compositionally biased region" description="Polar residues" evidence="2">
    <location>
        <begin position="24"/>
        <end position="34"/>
    </location>
</feature>
<sequence>MVDFDSDKENDETSEYLPSESEGDSSNIESSLQRNEVDVTRSHSSFNLSQINPTDCNDDNMYVEKSNIKYKKNCCMFCMKLQSQLARHLETVHHDEPEVKKFMVLPQKNRERQKIIEIIRKNGNFKYNTNAEVNKGQLIVCRRPNEKSNKTAKDFTACVKCKLFLHKNTLRNHARKCLHQDFKKHKGIMVMGRKIICRIHKLASDTLRNTVFPILREDEVTRAIRYDELLILYGNKLCVKYKADHQHDMIRARLRLLGRLLLTLRKINNTIDDFQSLYHPRIYDDCVSAINIVAGYNEIEKMYKAPAVAANLSTLIKQVGNILITKCIKQEDTEKKKQVKDFLKLLVVDIGTSVNTTVTETQSALKRRKKVQLPSLDDIKTLYKHLKERRDKAYIELKQSFSFDNWLSLSEATLTAVHVFNRRRAGEIERTLIEDFKNYEMLNEDMYGDIYTSLSKQNRKIAEKYVRFCIRGKLGRTVPVLLSHDLFECINLILKFRKEAGVPMKNPYVFGLPSTDKRFKYLRACVLMRKFASECNATYSETLRGTILRKHVATYCIQLNLSETDVSDLANFMGHADKIHKEHYRQPLPTRDILKISQYLEAVQGESKDSKSLSSEDDEYEINNNNNNQMEEQGLNSSKYTEIAV</sequence>
<organism>
    <name type="scientific">Solenopsis invicta</name>
    <name type="common">Red imported fire ant</name>
    <name type="synonym">Solenopsis wagneri</name>
    <dbReference type="NCBI Taxonomy" id="13686"/>
    <lineage>
        <taxon>Eukaryota</taxon>
        <taxon>Metazoa</taxon>
        <taxon>Ecdysozoa</taxon>
        <taxon>Arthropoda</taxon>
        <taxon>Hexapoda</taxon>
        <taxon>Insecta</taxon>
        <taxon>Pterygota</taxon>
        <taxon>Neoptera</taxon>
        <taxon>Endopterygota</taxon>
        <taxon>Hymenoptera</taxon>
        <taxon>Apocrita</taxon>
        <taxon>Aculeata</taxon>
        <taxon>Formicoidea</taxon>
        <taxon>Formicidae</taxon>
        <taxon>Myrmicinae</taxon>
        <taxon>Solenopsis</taxon>
    </lineage>
</organism>
<dbReference type="Gene3D" id="1.10.443.10">
    <property type="entry name" value="Intergrase catalytic core"/>
    <property type="match status" value="1"/>
</dbReference>
<dbReference type="SUPFAM" id="SSF56349">
    <property type="entry name" value="DNA breaking-rejoining enzymes"/>
    <property type="match status" value="1"/>
</dbReference>
<dbReference type="AlphaFoldDB" id="E9J5T8"/>
<dbReference type="InterPro" id="IPR013762">
    <property type="entry name" value="Integrase-like_cat_sf"/>
</dbReference>
<dbReference type="OMA" id="YLHCINC"/>
<feature type="compositionally biased region" description="Acidic residues" evidence="2">
    <location>
        <begin position="1"/>
        <end position="14"/>
    </location>
</feature>
<feature type="region of interest" description="Disordered" evidence="2">
    <location>
        <begin position="1"/>
        <end position="43"/>
    </location>
</feature>
<evidence type="ECO:0000256" key="1">
    <source>
        <dbReference type="ARBA" id="ARBA00023172"/>
    </source>
</evidence>
<dbReference type="PANTHER" id="PTHR33480:SF1">
    <property type="entry name" value="TYR RECOMBINASE DOMAIN-CONTAINING PROTEIN"/>
    <property type="match status" value="1"/>
</dbReference>
<feature type="region of interest" description="Disordered" evidence="2">
    <location>
        <begin position="606"/>
        <end position="645"/>
    </location>
</feature>
<dbReference type="PANTHER" id="PTHR33480">
    <property type="entry name" value="SET DOMAIN-CONTAINING PROTEIN-RELATED"/>
    <property type="match status" value="1"/>
</dbReference>
<accession>E9J5T8</accession>
<gene>
    <name evidence="3" type="ORF">SINV_08288</name>
</gene>
<evidence type="ECO:0000256" key="2">
    <source>
        <dbReference type="SAM" id="MobiDB-lite"/>
    </source>
</evidence>
<dbReference type="EMBL" id="GL768193">
    <property type="protein sequence ID" value="EFZ11815.1"/>
    <property type="molecule type" value="Genomic_DNA"/>
</dbReference>
<dbReference type="GO" id="GO:0006310">
    <property type="term" value="P:DNA recombination"/>
    <property type="evidence" value="ECO:0007669"/>
    <property type="project" value="UniProtKB-KW"/>
</dbReference>
<dbReference type="GO" id="GO:0003677">
    <property type="term" value="F:DNA binding"/>
    <property type="evidence" value="ECO:0007669"/>
    <property type="project" value="InterPro"/>
</dbReference>
<name>E9J5T8_SOLIN</name>
<dbReference type="InterPro" id="IPR011010">
    <property type="entry name" value="DNA_brk_join_enz"/>
</dbReference>
<proteinExistence type="predicted"/>